<dbReference type="SUPFAM" id="SSF48295">
    <property type="entry name" value="TrpR-like"/>
    <property type="match status" value="1"/>
</dbReference>
<keyword evidence="1" id="KW-0175">Coiled coil</keyword>
<reference evidence="2 3" key="1">
    <citation type="submission" date="2019-11" db="EMBL/GenBank/DDBJ databases">
        <title>Comparative genomics of hydrocarbon-degrading Desulfosarcina strains.</title>
        <authorList>
            <person name="Watanabe M."/>
            <person name="Kojima H."/>
            <person name="Fukui M."/>
        </authorList>
    </citation>
    <scope>NUCLEOTIDE SEQUENCE [LARGE SCALE GENOMIC DNA]</scope>
    <source>
        <strain evidence="2 3">28bB2T</strain>
        <plasmid evidence="3">do28_1 dna</plasmid>
    </source>
</reference>
<geneLocation type="plasmid" evidence="3">
    <name>do28_1 dna</name>
</geneLocation>
<dbReference type="AlphaFoldDB" id="A0A5K8A358"/>
<evidence type="ECO:0008006" key="4">
    <source>
        <dbReference type="Google" id="ProtNLM"/>
    </source>
</evidence>
<dbReference type="Pfam" id="PF01527">
    <property type="entry name" value="HTH_Tnp_1"/>
    <property type="match status" value="1"/>
</dbReference>
<evidence type="ECO:0000256" key="1">
    <source>
        <dbReference type="SAM" id="Coils"/>
    </source>
</evidence>
<organism evidence="2 3">
    <name type="scientific">Desulfosarcina ovata subsp. sediminis</name>
    <dbReference type="NCBI Taxonomy" id="885957"/>
    <lineage>
        <taxon>Bacteria</taxon>
        <taxon>Pseudomonadati</taxon>
        <taxon>Thermodesulfobacteriota</taxon>
        <taxon>Desulfobacteria</taxon>
        <taxon>Desulfobacterales</taxon>
        <taxon>Desulfosarcinaceae</taxon>
        <taxon>Desulfosarcina</taxon>
    </lineage>
</organism>
<feature type="coiled-coil region" evidence="1">
    <location>
        <begin position="64"/>
        <end position="91"/>
    </location>
</feature>
<evidence type="ECO:0000313" key="2">
    <source>
        <dbReference type="EMBL" id="BBO86750.1"/>
    </source>
</evidence>
<name>A0A5K8A358_9BACT</name>
<gene>
    <name evidence="2" type="ORF">DSCO28_73160</name>
</gene>
<sequence>MGNKRKTHSPQFKAKVALAAIQNDETTAQLASRFGIHPTMVSSWKRQMLEGAADIFDKNHKTTRKQAEAQTDELYRQIGQLREEKDFLSRKFGS</sequence>
<dbReference type="EMBL" id="AP021877">
    <property type="protein sequence ID" value="BBO86750.1"/>
    <property type="molecule type" value="Genomic_DNA"/>
</dbReference>
<keyword evidence="2" id="KW-0614">Plasmid</keyword>
<protein>
    <recommendedName>
        <fullName evidence="4">Transposase</fullName>
    </recommendedName>
</protein>
<dbReference type="InterPro" id="IPR010921">
    <property type="entry name" value="Trp_repressor/repl_initiator"/>
</dbReference>
<accession>A0A5K8A358</accession>
<dbReference type="GO" id="GO:0043565">
    <property type="term" value="F:sequence-specific DNA binding"/>
    <property type="evidence" value="ECO:0007669"/>
    <property type="project" value="InterPro"/>
</dbReference>
<proteinExistence type="predicted"/>
<dbReference type="Gene3D" id="1.10.10.10">
    <property type="entry name" value="Winged helix-like DNA-binding domain superfamily/Winged helix DNA-binding domain"/>
    <property type="match status" value="1"/>
</dbReference>
<dbReference type="GO" id="GO:0006313">
    <property type="term" value="P:DNA transposition"/>
    <property type="evidence" value="ECO:0007669"/>
    <property type="project" value="InterPro"/>
</dbReference>
<dbReference type="RefSeq" id="WP_173180242.1">
    <property type="nucleotide sequence ID" value="NZ_AP021877.1"/>
</dbReference>
<dbReference type="InterPro" id="IPR036388">
    <property type="entry name" value="WH-like_DNA-bd_sf"/>
</dbReference>
<dbReference type="Proteomes" id="UP000425960">
    <property type="component" value="Plasmid Do28_1"/>
</dbReference>
<dbReference type="KEGG" id="dov:DSCO28_73160"/>
<dbReference type="GO" id="GO:0004803">
    <property type="term" value="F:transposase activity"/>
    <property type="evidence" value="ECO:0007669"/>
    <property type="project" value="InterPro"/>
</dbReference>
<evidence type="ECO:0000313" key="3">
    <source>
        <dbReference type="Proteomes" id="UP000425960"/>
    </source>
</evidence>
<dbReference type="InterPro" id="IPR002514">
    <property type="entry name" value="Transposase_8"/>
</dbReference>